<keyword evidence="2 4" id="KW-0808">Transferase</keyword>
<evidence type="ECO:0000313" key="4">
    <source>
        <dbReference type="EMBL" id="ATS19349.1"/>
    </source>
</evidence>
<dbReference type="InterPro" id="IPR029063">
    <property type="entry name" value="SAM-dependent_MTases_sf"/>
</dbReference>
<sequence length="328" mass="36712">MLPSVGDRLHLTYLSGSKTDPAGQDVIAGLSCSPQKYLPSYYFYDAVGSRLFEQITDLPEYYLTRTELALLSQHAKEIATLTGICELIELGSGSDRKIRYLLSAYAQLQPQLVYRPIDVSGSMLKTSAIALLKDYPQLWINGLVGTYDIGLEHLPPPLAPRRLLCFLGSTLGNLSPVECQRFFSQLYRVLNVGDYLLLGVDLVKDTKILLAAYNDAQGITAAFNRNILSHLNWRFQGNFEPLAFDHRAIYNPVAQQIEMYLDSQNTQTVTLTALELTCDIAAGESILTEISRKFWLDSLRSDLVAAGLTWVRAFTDPNHWFALCLCCR</sequence>
<dbReference type="PANTHER" id="PTHR43397:SF1">
    <property type="entry name" value="ERGOTHIONEINE BIOSYNTHESIS PROTEIN 1"/>
    <property type="match status" value="1"/>
</dbReference>
<dbReference type="KEGG" id="slw:BRW62_12105"/>
<dbReference type="Gene3D" id="3.40.50.150">
    <property type="entry name" value="Vaccinia Virus protein VP39"/>
    <property type="match status" value="1"/>
</dbReference>
<name>A0A2D2Q4J5_PARLV</name>
<dbReference type="GO" id="GO:0008168">
    <property type="term" value="F:methyltransferase activity"/>
    <property type="evidence" value="ECO:0007669"/>
    <property type="project" value="UniProtKB-KW"/>
</dbReference>
<dbReference type="Pfam" id="PF10017">
    <property type="entry name" value="Methyltransf_33"/>
    <property type="match status" value="1"/>
</dbReference>
<reference evidence="5" key="2">
    <citation type="journal article" date="2022" name="Front. Microbiol.">
        <title>Comparative Genomic Analysis Revealed Distinct Molecular Components and Organization of CO2-Concentrating Mechanism in Thermophilic Cyanobacteria.</title>
        <authorList>
            <person name="Tang J."/>
            <person name="Zhou H."/>
            <person name="Yao D."/>
            <person name="Riaz S."/>
            <person name="You D."/>
            <person name="Klepacz-Smolka A."/>
            <person name="Daroch M."/>
        </authorList>
    </citation>
    <scope>NUCLEOTIDE SEQUENCE [LARGE SCALE GENOMIC DNA]</scope>
    <source>
        <strain evidence="5">PCC 6715</strain>
    </source>
</reference>
<evidence type="ECO:0000259" key="3">
    <source>
        <dbReference type="Pfam" id="PF10017"/>
    </source>
</evidence>
<dbReference type="InterPro" id="IPR035094">
    <property type="entry name" value="EgtD"/>
</dbReference>
<dbReference type="PANTHER" id="PTHR43397">
    <property type="entry name" value="ERGOTHIONEINE BIOSYNTHESIS PROTEIN 1"/>
    <property type="match status" value="1"/>
</dbReference>
<dbReference type="GO" id="GO:0032259">
    <property type="term" value="P:methylation"/>
    <property type="evidence" value="ECO:0007669"/>
    <property type="project" value="UniProtKB-KW"/>
</dbReference>
<evidence type="ECO:0000256" key="1">
    <source>
        <dbReference type="ARBA" id="ARBA00022603"/>
    </source>
</evidence>
<accession>A0A2D2Q4J5</accession>
<dbReference type="SUPFAM" id="SSF53335">
    <property type="entry name" value="S-adenosyl-L-methionine-dependent methyltransferases"/>
    <property type="match status" value="1"/>
</dbReference>
<dbReference type="InterPro" id="IPR017804">
    <property type="entry name" value="MeTrfase_EgtD-like"/>
</dbReference>
<dbReference type="AlphaFoldDB" id="A0A2D2Q4J5"/>
<gene>
    <name evidence="4" type="ORF">BRW62_12105</name>
</gene>
<dbReference type="RefSeq" id="WP_227517429.1">
    <property type="nucleotide sequence ID" value="NZ_CP018092.1"/>
</dbReference>
<proteinExistence type="predicted"/>
<keyword evidence="5" id="KW-1185">Reference proteome</keyword>
<dbReference type="PIRSF" id="PIRSF018005">
    <property type="entry name" value="UCP018005"/>
    <property type="match status" value="1"/>
</dbReference>
<protein>
    <submittedName>
        <fullName evidence="4">Dimethylhistidine N-methyltransferase</fullName>
    </submittedName>
</protein>
<dbReference type="NCBIfam" id="TIGR03438">
    <property type="entry name" value="egtD_ergothio"/>
    <property type="match status" value="1"/>
</dbReference>
<dbReference type="InterPro" id="IPR019257">
    <property type="entry name" value="MeTrfase_dom"/>
</dbReference>
<evidence type="ECO:0000256" key="2">
    <source>
        <dbReference type="ARBA" id="ARBA00022679"/>
    </source>
</evidence>
<reference evidence="4 5" key="1">
    <citation type="submission" date="2016-11" db="EMBL/GenBank/DDBJ databases">
        <title>Complete genome sequence of thermophilic cyanobacteria strain Synechococcus sp. PCC6715.</title>
        <authorList>
            <person name="Tang J."/>
            <person name="Daroch M."/>
            <person name="Liang Y."/>
            <person name="Jiang D."/>
            <person name="Shah M."/>
        </authorList>
    </citation>
    <scope>NUCLEOTIDE SEQUENCE [LARGE SCALE GENOMIC DNA]</scope>
    <source>
        <strain evidence="4 5">PCC 6715</strain>
    </source>
</reference>
<evidence type="ECO:0000313" key="5">
    <source>
        <dbReference type="Proteomes" id="UP000231057"/>
    </source>
</evidence>
<dbReference type="InterPro" id="IPR051128">
    <property type="entry name" value="EgtD_Methyltrsf_superfamily"/>
</dbReference>
<feature type="domain" description="Histidine-specific methyltransferase SAM-dependent" evidence="3">
    <location>
        <begin position="24"/>
        <end position="326"/>
    </location>
</feature>
<organism evidence="4 5">
    <name type="scientific">Parathermosynechococcus lividus PCC 6715</name>
    <dbReference type="NCBI Taxonomy" id="1917166"/>
    <lineage>
        <taxon>Bacteria</taxon>
        <taxon>Bacillati</taxon>
        <taxon>Cyanobacteriota</taxon>
        <taxon>Cyanophyceae</taxon>
        <taxon>Acaryochloridales</taxon>
        <taxon>Thermosynechococcaceae</taxon>
        <taxon>Parathermosynechococcus</taxon>
    </lineage>
</organism>
<dbReference type="Proteomes" id="UP000231057">
    <property type="component" value="Chromosome"/>
</dbReference>
<dbReference type="EMBL" id="CP018092">
    <property type="protein sequence ID" value="ATS19349.1"/>
    <property type="molecule type" value="Genomic_DNA"/>
</dbReference>
<keyword evidence="1 4" id="KW-0489">Methyltransferase</keyword>